<evidence type="ECO:0000259" key="2">
    <source>
        <dbReference type="PROSITE" id="PS50011"/>
    </source>
</evidence>
<dbReference type="Proteomes" id="UP000308199">
    <property type="component" value="Unassembled WGS sequence"/>
</dbReference>
<accession>A0A4S4LEX5</accession>
<reference evidence="3 4" key="1">
    <citation type="submission" date="2019-02" db="EMBL/GenBank/DDBJ databases">
        <title>Genome sequencing of the rare red list fungi Phellinidium pouzarii.</title>
        <authorList>
            <person name="Buettner E."/>
            <person name="Kellner H."/>
        </authorList>
    </citation>
    <scope>NUCLEOTIDE SEQUENCE [LARGE SCALE GENOMIC DNA]</scope>
    <source>
        <strain evidence="3 4">DSM 108285</strain>
    </source>
</reference>
<dbReference type="Gene3D" id="1.10.510.10">
    <property type="entry name" value="Transferase(Phosphotransferase) domain 1"/>
    <property type="match status" value="1"/>
</dbReference>
<feature type="region of interest" description="Disordered" evidence="1">
    <location>
        <begin position="500"/>
        <end position="575"/>
    </location>
</feature>
<dbReference type="InterPro" id="IPR051681">
    <property type="entry name" value="Ser/Thr_Kinases-Pseudokinases"/>
</dbReference>
<dbReference type="EMBL" id="SGPK01000036">
    <property type="protein sequence ID" value="THH10434.1"/>
    <property type="molecule type" value="Genomic_DNA"/>
</dbReference>
<dbReference type="InterPro" id="IPR000719">
    <property type="entry name" value="Prot_kinase_dom"/>
</dbReference>
<feature type="domain" description="Protein kinase" evidence="2">
    <location>
        <begin position="43"/>
        <end position="318"/>
    </location>
</feature>
<feature type="compositionally biased region" description="Basic residues" evidence="1">
    <location>
        <begin position="564"/>
        <end position="575"/>
    </location>
</feature>
<dbReference type="InterPro" id="IPR008271">
    <property type="entry name" value="Ser/Thr_kinase_AS"/>
</dbReference>
<organism evidence="3 4">
    <name type="scientific">Phellinidium pouzarii</name>
    <dbReference type="NCBI Taxonomy" id="167371"/>
    <lineage>
        <taxon>Eukaryota</taxon>
        <taxon>Fungi</taxon>
        <taxon>Dikarya</taxon>
        <taxon>Basidiomycota</taxon>
        <taxon>Agaricomycotina</taxon>
        <taxon>Agaricomycetes</taxon>
        <taxon>Hymenochaetales</taxon>
        <taxon>Hymenochaetaceae</taxon>
        <taxon>Phellinidium</taxon>
    </lineage>
</organism>
<evidence type="ECO:0000313" key="3">
    <source>
        <dbReference type="EMBL" id="THH10434.1"/>
    </source>
</evidence>
<feature type="compositionally biased region" description="Basic residues" evidence="1">
    <location>
        <begin position="546"/>
        <end position="556"/>
    </location>
</feature>
<evidence type="ECO:0000313" key="4">
    <source>
        <dbReference type="Proteomes" id="UP000308199"/>
    </source>
</evidence>
<dbReference type="PROSITE" id="PS50011">
    <property type="entry name" value="PROTEIN_KINASE_DOM"/>
    <property type="match status" value="1"/>
</dbReference>
<dbReference type="Pfam" id="PF00069">
    <property type="entry name" value="Pkinase"/>
    <property type="match status" value="1"/>
</dbReference>
<keyword evidence="4" id="KW-1185">Reference proteome</keyword>
<dbReference type="AlphaFoldDB" id="A0A4S4LEX5"/>
<sequence length="575" mass="65037">MDHSVLPIISGHNSPSAKRTPTGTLRDFLARLAHLELTGKIHGISPEMKDVGGFSDVFVGYCQCSRSPAKEKVAIKRLRVHLRKNEGFQKRLANEIHIWSKLDHDYILPLHGFFFEDDDYPSLVSEWMENGTVLSYLESNPSCDLLQMVVKIAEGLNYLHTKDVVHSDIKPENILISSSGQPRICDFGVSRMLIASNSFNFTLSSSGSLKGTIRYIAIELFMATGQKSCTFSKESDIWAFGMTILALLSGRVPYFNISFDVGVMFAITSGKLPALPEDSRYWSKSQQFLWKLCNRCWHQLPFKRPSMSHIIIALRSFESSATETWTETRTETATPISITHNKVLVGVSQRQPLRMGRAQYPSHGDVAGVNEASLDGDFHTMLLGYSEVGNFQAGHEGTEIWKLRHDSEEDIWGTRESFLTDFVGKPLKQEDTGDQHIDPYESPVFAPSPYPSLLPFSLYHLQPSSWRQARESSEPPPNVNLDRRKRLTLGHDIIRTRSAPAVAPSYLDGQANSSVTKNCHGKRDESLSQPEYFEPTNTKNAERPSKRMKANKRKQRDRAESKPLRRSTRNARRKY</sequence>
<evidence type="ECO:0000256" key="1">
    <source>
        <dbReference type="SAM" id="MobiDB-lite"/>
    </source>
</evidence>
<dbReference type="InterPro" id="IPR011009">
    <property type="entry name" value="Kinase-like_dom_sf"/>
</dbReference>
<gene>
    <name evidence="3" type="ORF">EW145_g1333</name>
</gene>
<dbReference type="PANTHER" id="PTHR44329">
    <property type="entry name" value="SERINE/THREONINE-PROTEIN KINASE TNNI3K-RELATED"/>
    <property type="match status" value="1"/>
</dbReference>
<proteinExistence type="predicted"/>
<dbReference type="SUPFAM" id="SSF56112">
    <property type="entry name" value="Protein kinase-like (PK-like)"/>
    <property type="match status" value="1"/>
</dbReference>
<protein>
    <recommendedName>
        <fullName evidence="2">Protein kinase domain-containing protein</fullName>
    </recommendedName>
</protein>
<comment type="caution">
    <text evidence="3">The sequence shown here is derived from an EMBL/GenBank/DDBJ whole genome shotgun (WGS) entry which is preliminary data.</text>
</comment>
<dbReference type="PROSITE" id="PS00108">
    <property type="entry name" value="PROTEIN_KINASE_ST"/>
    <property type="match status" value="1"/>
</dbReference>
<dbReference type="SMART" id="SM00220">
    <property type="entry name" value="S_TKc"/>
    <property type="match status" value="1"/>
</dbReference>
<dbReference type="GO" id="GO:0004674">
    <property type="term" value="F:protein serine/threonine kinase activity"/>
    <property type="evidence" value="ECO:0007669"/>
    <property type="project" value="TreeGrafter"/>
</dbReference>
<dbReference type="GO" id="GO:0005524">
    <property type="term" value="F:ATP binding"/>
    <property type="evidence" value="ECO:0007669"/>
    <property type="project" value="InterPro"/>
</dbReference>
<name>A0A4S4LEX5_9AGAM</name>
<dbReference type="OrthoDB" id="26722at2759"/>